<proteinExistence type="predicted"/>
<evidence type="ECO:0000256" key="4">
    <source>
        <dbReference type="ARBA" id="ARBA00023155"/>
    </source>
</evidence>
<name>A0AAV5WKR6_9BILA</name>
<keyword evidence="5 6" id="KW-0539">Nucleus</keyword>
<dbReference type="FunFam" id="1.10.10.60:FF:000679">
    <property type="entry name" value="Homeobox protein aristaless"/>
    <property type="match status" value="1"/>
</dbReference>
<evidence type="ECO:0000256" key="8">
    <source>
        <dbReference type="SAM" id="MobiDB-lite"/>
    </source>
</evidence>
<evidence type="ECO:0000256" key="5">
    <source>
        <dbReference type="ARBA" id="ARBA00023242"/>
    </source>
</evidence>
<organism evidence="10 11">
    <name type="scientific">Pristionchus fissidentatus</name>
    <dbReference type="NCBI Taxonomy" id="1538716"/>
    <lineage>
        <taxon>Eukaryota</taxon>
        <taxon>Metazoa</taxon>
        <taxon>Ecdysozoa</taxon>
        <taxon>Nematoda</taxon>
        <taxon>Chromadorea</taxon>
        <taxon>Rhabditida</taxon>
        <taxon>Rhabditina</taxon>
        <taxon>Diplogasteromorpha</taxon>
        <taxon>Diplogasteroidea</taxon>
        <taxon>Neodiplogasteridae</taxon>
        <taxon>Pristionchus</taxon>
    </lineage>
</organism>
<feature type="non-terminal residue" evidence="10">
    <location>
        <position position="1"/>
    </location>
</feature>
<evidence type="ECO:0000313" key="11">
    <source>
        <dbReference type="Proteomes" id="UP001432322"/>
    </source>
</evidence>
<evidence type="ECO:0000256" key="3">
    <source>
        <dbReference type="ARBA" id="ARBA00023125"/>
    </source>
</evidence>
<dbReference type="GO" id="GO:0030182">
    <property type="term" value="P:neuron differentiation"/>
    <property type="evidence" value="ECO:0007669"/>
    <property type="project" value="UniProtKB-ARBA"/>
</dbReference>
<keyword evidence="11" id="KW-1185">Reference proteome</keyword>
<dbReference type="PROSITE" id="PS00027">
    <property type="entry name" value="HOMEOBOX_1"/>
    <property type="match status" value="1"/>
</dbReference>
<feature type="domain" description="Homeobox" evidence="9">
    <location>
        <begin position="48"/>
        <end position="108"/>
    </location>
</feature>
<dbReference type="InterPro" id="IPR009057">
    <property type="entry name" value="Homeodomain-like_sf"/>
</dbReference>
<sequence>SMAYTAAALAAYNLPCGTVSTSTYGTTVKAPSFSSFNAMHSMPYGMGRKNRRERTTFSKEQLNILEKSFEQSQYPDVYVRESLAEKTVLPEARIQVWFKNRRAKQRSIDKQKPKTEVSFRGDSTESNVSGTTDDSGISTGSGPSASSLTSSSLISRWNSTPSTATVVPKLEETEDGSTSHSPTAAATVPAVSTILPSEWTLPLSDATASNPLSSVLTTTPPPSVYPAYNIYSTPYYPQMLEYSSYYQGAPPYNYLNFSGGSNFPSSQN</sequence>
<dbReference type="PANTHER" id="PTHR45793">
    <property type="entry name" value="HOMEOBOX PROTEIN"/>
    <property type="match status" value="1"/>
</dbReference>
<keyword evidence="3 6" id="KW-0238">DNA-binding</keyword>
<dbReference type="SUPFAM" id="SSF46689">
    <property type="entry name" value="Homeodomain-like"/>
    <property type="match status" value="1"/>
</dbReference>
<dbReference type="InterPro" id="IPR017970">
    <property type="entry name" value="Homeobox_CS"/>
</dbReference>
<comment type="caution">
    <text evidence="10">The sequence shown here is derived from an EMBL/GenBank/DDBJ whole genome shotgun (WGS) entry which is preliminary data.</text>
</comment>
<feature type="compositionally biased region" description="Low complexity" evidence="8">
    <location>
        <begin position="135"/>
        <end position="153"/>
    </location>
</feature>
<dbReference type="Proteomes" id="UP001432322">
    <property type="component" value="Unassembled WGS sequence"/>
</dbReference>
<evidence type="ECO:0000256" key="1">
    <source>
        <dbReference type="ARBA" id="ARBA00004123"/>
    </source>
</evidence>
<evidence type="ECO:0000313" key="10">
    <source>
        <dbReference type="EMBL" id="GMT32576.1"/>
    </source>
</evidence>
<feature type="DNA-binding region" description="Homeobox" evidence="6">
    <location>
        <begin position="50"/>
        <end position="109"/>
    </location>
</feature>
<evidence type="ECO:0000256" key="2">
    <source>
        <dbReference type="ARBA" id="ARBA00022473"/>
    </source>
</evidence>
<accession>A0AAV5WKR6</accession>
<dbReference type="InterPro" id="IPR001356">
    <property type="entry name" value="HD"/>
</dbReference>
<dbReference type="AlphaFoldDB" id="A0AAV5WKR6"/>
<dbReference type="CDD" id="cd00086">
    <property type="entry name" value="homeodomain"/>
    <property type="match status" value="1"/>
</dbReference>
<evidence type="ECO:0000256" key="7">
    <source>
        <dbReference type="RuleBase" id="RU000682"/>
    </source>
</evidence>
<dbReference type="GO" id="GO:0005634">
    <property type="term" value="C:nucleus"/>
    <property type="evidence" value="ECO:0007669"/>
    <property type="project" value="UniProtKB-SubCell"/>
</dbReference>
<comment type="subcellular location">
    <subcellularLocation>
        <location evidence="1 6 7">Nucleus</location>
    </subcellularLocation>
</comment>
<feature type="compositionally biased region" description="Polar residues" evidence="8">
    <location>
        <begin position="124"/>
        <end position="134"/>
    </location>
</feature>
<dbReference type="GO" id="GO:0000978">
    <property type="term" value="F:RNA polymerase II cis-regulatory region sequence-specific DNA binding"/>
    <property type="evidence" value="ECO:0007669"/>
    <property type="project" value="TreeGrafter"/>
</dbReference>
<dbReference type="EMBL" id="BTSY01000006">
    <property type="protein sequence ID" value="GMT32576.1"/>
    <property type="molecule type" value="Genomic_DNA"/>
</dbReference>
<keyword evidence="4 6" id="KW-0371">Homeobox</keyword>
<protein>
    <recommendedName>
        <fullName evidence="9">Homeobox domain-containing protein</fullName>
    </recommendedName>
</protein>
<gene>
    <name evidence="10" type="ORF">PFISCL1PPCAC_23873</name>
</gene>
<reference evidence="10" key="1">
    <citation type="submission" date="2023-10" db="EMBL/GenBank/DDBJ databases">
        <title>Genome assembly of Pristionchus species.</title>
        <authorList>
            <person name="Yoshida K."/>
            <person name="Sommer R.J."/>
        </authorList>
    </citation>
    <scope>NUCLEOTIDE SEQUENCE</scope>
    <source>
        <strain evidence="10">RS5133</strain>
    </source>
</reference>
<dbReference type="Pfam" id="PF00046">
    <property type="entry name" value="Homeodomain"/>
    <property type="match status" value="1"/>
</dbReference>
<dbReference type="PROSITE" id="PS50071">
    <property type="entry name" value="HOMEOBOX_2"/>
    <property type="match status" value="1"/>
</dbReference>
<feature type="compositionally biased region" description="Basic and acidic residues" evidence="8">
    <location>
        <begin position="106"/>
        <end position="123"/>
    </location>
</feature>
<feature type="region of interest" description="Disordered" evidence="8">
    <location>
        <begin position="105"/>
        <end position="153"/>
    </location>
</feature>
<dbReference type="PANTHER" id="PTHR45793:SF5">
    <property type="entry name" value="HOMEOTIC PROTEIN OCELLILESS"/>
    <property type="match status" value="1"/>
</dbReference>
<evidence type="ECO:0000256" key="6">
    <source>
        <dbReference type="PROSITE-ProRule" id="PRU00108"/>
    </source>
</evidence>
<evidence type="ECO:0000259" key="9">
    <source>
        <dbReference type="PROSITE" id="PS50071"/>
    </source>
</evidence>
<keyword evidence="2" id="KW-0217">Developmental protein</keyword>
<dbReference type="Gene3D" id="1.10.10.60">
    <property type="entry name" value="Homeodomain-like"/>
    <property type="match status" value="1"/>
</dbReference>
<dbReference type="SMART" id="SM00389">
    <property type="entry name" value="HOX"/>
    <property type="match status" value="1"/>
</dbReference>
<dbReference type="GO" id="GO:0000981">
    <property type="term" value="F:DNA-binding transcription factor activity, RNA polymerase II-specific"/>
    <property type="evidence" value="ECO:0007669"/>
    <property type="project" value="InterPro"/>
</dbReference>